<keyword evidence="2" id="KW-1185">Reference proteome</keyword>
<evidence type="ECO:0000313" key="2">
    <source>
        <dbReference type="Proteomes" id="UP000830768"/>
    </source>
</evidence>
<dbReference type="Proteomes" id="UP000830768">
    <property type="component" value="Chromosome 5"/>
</dbReference>
<dbReference type="EMBL" id="CP090034">
    <property type="protein sequence ID" value="UPK95440.1"/>
    <property type="molecule type" value="Genomic_DNA"/>
</dbReference>
<sequence length="486" mass="55044">MRLFGRTPVLLLAAMGCLVSAHVQKPMANAYQNVKFNVREQSPDMCDAGSRYWTGTVDITSEKSMFFWYFQSRSKPDTDPLLLWMSGGPGATGELGCFLGTGPCVVNPDGNSTRRLEYSWTDHANVIYIDQPIGVGFSEIADREDIAVSLEQGARDIYSFLTTLSTDVFPEFSGRPWHITGESMGGHYVTGYTKYIMELEDERVARGLDPHINISSAVIVDGYIDSSYQSSGYYDFFCTDWDPVSHLRTAPLMNETACAEMAAAVPTCELMGAHCRESYNSKVCLSMMGTCERTVGKFFTKDTRPGGWDPYDSRHPCEEPPLCSNFAHGETWRFFNQPWVQERLGFSSLPFELIDFDTNNRWVKAEHLYRPVTRELTWLLDNTDIRILFINGNNDIIINTPGQMRLLDAQPWKGQAQYRSLRYESWYFKQGKLVSSKEKGRGAKKGGFWKGTDRLQLYAVDEAGHFAPYFQPESISAVMGEWLANR</sequence>
<gene>
    <name evidence="1" type="ORF">LCI18_006375</name>
</gene>
<protein>
    <submittedName>
        <fullName evidence="1">Uncharacterized protein</fullName>
    </submittedName>
</protein>
<proteinExistence type="predicted"/>
<organism evidence="1 2">
    <name type="scientific">Fusarium solani subsp. cucurbitae</name>
    <name type="common">Neocosmosporum cucurbitae</name>
    <dbReference type="NCBI Taxonomy" id="2747967"/>
    <lineage>
        <taxon>Eukaryota</taxon>
        <taxon>Fungi</taxon>
        <taxon>Dikarya</taxon>
        <taxon>Ascomycota</taxon>
        <taxon>Pezizomycotina</taxon>
        <taxon>Sordariomycetes</taxon>
        <taxon>Hypocreomycetidae</taxon>
        <taxon>Hypocreales</taxon>
        <taxon>Nectriaceae</taxon>
        <taxon>Fusarium</taxon>
        <taxon>Fusarium solani species complex</taxon>
    </lineage>
</organism>
<accession>A0ACD3Z2U7</accession>
<name>A0ACD3Z2U7_FUSSC</name>
<reference evidence="1" key="1">
    <citation type="submission" date="2021-11" db="EMBL/GenBank/DDBJ databases">
        <title>Fusarium solani-melongenae Genome sequencing and assembly.</title>
        <authorList>
            <person name="Xie S."/>
            <person name="Huang L."/>
            <person name="Zhang X."/>
        </authorList>
    </citation>
    <scope>NUCLEOTIDE SEQUENCE</scope>
    <source>
        <strain evidence="1">CRI 24-3</strain>
    </source>
</reference>
<evidence type="ECO:0000313" key="1">
    <source>
        <dbReference type="EMBL" id="UPK95440.1"/>
    </source>
</evidence>